<dbReference type="GO" id="GO:0001680">
    <property type="term" value="P:tRNA 3'-terminal CCA addition"/>
    <property type="evidence" value="ECO:0007669"/>
    <property type="project" value="UniProtKB-UniRule"/>
</dbReference>
<dbReference type="HAMAP" id="MF_01263">
    <property type="entry name" value="CCA_bact_type3"/>
    <property type="match status" value="1"/>
</dbReference>
<dbReference type="GO" id="GO:0000049">
    <property type="term" value="F:tRNA binding"/>
    <property type="evidence" value="ECO:0007669"/>
    <property type="project" value="UniProtKB-UniRule"/>
</dbReference>
<accession>A0A494YW50</accession>
<feature type="binding site" evidence="11">
    <location>
        <position position="112"/>
    </location>
    <ligand>
        <name>CTP</name>
        <dbReference type="ChEBI" id="CHEBI:37563"/>
    </ligand>
</feature>
<keyword evidence="7 11" id="KW-0692">RNA repair</keyword>
<dbReference type="InterPro" id="IPR050264">
    <property type="entry name" value="Bact_CCA-adding_enz_type3_sf"/>
</dbReference>
<dbReference type="OrthoDB" id="9805698at2"/>
<keyword evidence="3 11" id="KW-0819">tRNA processing</keyword>
<dbReference type="SUPFAM" id="SSF81301">
    <property type="entry name" value="Nucleotidyltransferase"/>
    <property type="match status" value="1"/>
</dbReference>
<dbReference type="EMBL" id="RBZO01000025">
    <property type="protein sequence ID" value="RKQ13934.1"/>
    <property type="molecule type" value="Genomic_DNA"/>
</dbReference>
<reference evidence="15 16" key="1">
    <citation type="journal article" date="2015" name="Antonie Van Leeuwenhoek">
        <title>Oceanobacillus bengalensis sp. nov., a bacterium isolated from seawater of the Bay of Bengal.</title>
        <authorList>
            <person name="Yongchang O."/>
            <person name="Xiang W."/>
            <person name="Wang G."/>
        </authorList>
    </citation>
    <scope>NUCLEOTIDE SEQUENCE [LARGE SCALE GENOMIC DNA]</scope>
    <source>
        <strain evidence="15 16">MCCC 1K00260</strain>
    </source>
</reference>
<comment type="similarity">
    <text evidence="11">Belongs to the tRNA nucleotidyltransferase/poly(A) polymerase family. Bacterial CCA-adding enzyme type 3 subfamily.</text>
</comment>
<dbReference type="Pfam" id="PF13735">
    <property type="entry name" value="tRNA_NucTran2_2"/>
    <property type="match status" value="1"/>
</dbReference>
<dbReference type="InterPro" id="IPR043519">
    <property type="entry name" value="NT_sf"/>
</dbReference>
<evidence type="ECO:0000259" key="13">
    <source>
        <dbReference type="Pfam" id="PF12627"/>
    </source>
</evidence>
<feature type="binding site" evidence="11">
    <location>
        <position position="43"/>
    </location>
    <ligand>
        <name>Mg(2+)</name>
        <dbReference type="ChEBI" id="CHEBI:18420"/>
    </ligand>
</feature>
<evidence type="ECO:0000313" key="16">
    <source>
        <dbReference type="Proteomes" id="UP000281813"/>
    </source>
</evidence>
<feature type="binding site" evidence="11">
    <location>
        <position position="158"/>
    </location>
    <ligand>
        <name>CTP</name>
        <dbReference type="ChEBI" id="CHEBI:37563"/>
    </ligand>
</feature>
<feature type="binding site" evidence="11">
    <location>
        <position position="28"/>
    </location>
    <ligand>
        <name>CTP</name>
        <dbReference type="ChEBI" id="CHEBI:37563"/>
    </ligand>
</feature>
<keyword evidence="2 11" id="KW-0808">Transferase</keyword>
<feature type="binding site" evidence="11">
    <location>
        <position position="158"/>
    </location>
    <ligand>
        <name>ATP</name>
        <dbReference type="ChEBI" id="CHEBI:30616"/>
    </ligand>
</feature>
<dbReference type="GO" id="GO:0005524">
    <property type="term" value="F:ATP binding"/>
    <property type="evidence" value="ECO:0007669"/>
    <property type="project" value="UniProtKB-UniRule"/>
</dbReference>
<dbReference type="InterPro" id="IPR023068">
    <property type="entry name" value="CCA-adding_enz_firmicutes"/>
</dbReference>
<comment type="catalytic activity">
    <reaction evidence="11">
        <text>a tRNA with a 3' CCA end + 2 CTP + ATP = a tRNA with a 3' CCACCA end + 3 diphosphate</text>
        <dbReference type="Rhea" id="RHEA:76235"/>
        <dbReference type="Rhea" id="RHEA-COMP:10468"/>
        <dbReference type="Rhea" id="RHEA-COMP:18655"/>
        <dbReference type="ChEBI" id="CHEBI:30616"/>
        <dbReference type="ChEBI" id="CHEBI:33019"/>
        <dbReference type="ChEBI" id="CHEBI:37563"/>
        <dbReference type="ChEBI" id="CHEBI:83071"/>
        <dbReference type="ChEBI" id="CHEBI:195187"/>
    </reaction>
</comment>
<dbReference type="PANTHER" id="PTHR46173">
    <property type="entry name" value="CCA TRNA NUCLEOTIDYLTRANSFERASE 1, MITOCHONDRIAL"/>
    <property type="match status" value="1"/>
</dbReference>
<proteinExistence type="inferred from homology"/>
<feature type="domain" description="tRNA nucleotidyltransferase/poly(A) polymerase RNA and SrmB- binding" evidence="13">
    <location>
        <begin position="170"/>
        <end position="228"/>
    </location>
</feature>
<dbReference type="InterPro" id="IPR032810">
    <property type="entry name" value="CCA-adding_enz_C"/>
</dbReference>
<dbReference type="EC" id="2.7.7.72" evidence="11"/>
<feature type="binding site" evidence="11">
    <location>
        <position position="112"/>
    </location>
    <ligand>
        <name>ATP</name>
        <dbReference type="ChEBI" id="CHEBI:30616"/>
    </ligand>
</feature>
<feature type="binding site" evidence="11">
    <location>
        <position position="28"/>
    </location>
    <ligand>
        <name>ATP</name>
        <dbReference type="ChEBI" id="CHEBI:30616"/>
    </ligand>
</feature>
<dbReference type="GO" id="GO:0042245">
    <property type="term" value="P:RNA repair"/>
    <property type="evidence" value="ECO:0007669"/>
    <property type="project" value="UniProtKB-KW"/>
</dbReference>
<comment type="function">
    <text evidence="11">Catalyzes the addition and repair of the essential 3'-terminal CCA sequence in tRNAs without using a nucleic acid template. Adds these three nucleotides in the order of C, C, and A to the tRNA nucleotide-73, using CTP and ATP as substrates and producing inorganic pyrophosphate. tRNA 3'-terminal CCA addition is required both for tRNA processing and repair. Also involved in tRNA surveillance by mediating tandem CCA addition to generate a CCACCA at the 3' terminus of unstable tRNAs. While stable tRNAs receive only 3'-terminal CCA, unstable tRNAs are marked with CCACCA and rapidly degraded.</text>
</comment>
<keyword evidence="9 11" id="KW-0460">Magnesium</keyword>
<dbReference type="Pfam" id="PF01743">
    <property type="entry name" value="PolyA_pol"/>
    <property type="match status" value="1"/>
</dbReference>
<feature type="binding site" evidence="11">
    <location>
        <position position="31"/>
    </location>
    <ligand>
        <name>ATP</name>
        <dbReference type="ChEBI" id="CHEBI:30616"/>
    </ligand>
</feature>
<dbReference type="Gene3D" id="1.10.246.80">
    <property type="match status" value="1"/>
</dbReference>
<keyword evidence="4 11" id="KW-0548">Nucleotidyltransferase</keyword>
<evidence type="ECO:0000256" key="3">
    <source>
        <dbReference type="ARBA" id="ARBA00022694"/>
    </source>
</evidence>
<feature type="domain" description="CCA-adding enzyme C-terminal" evidence="14">
    <location>
        <begin position="254"/>
        <end position="391"/>
    </location>
</feature>
<feature type="domain" description="Poly A polymerase head" evidence="12">
    <location>
        <begin position="23"/>
        <end position="143"/>
    </location>
</feature>
<comment type="catalytic activity">
    <reaction evidence="11">
        <text>a tRNA precursor + 2 CTP + ATP = a tRNA with a 3' CCA end + 3 diphosphate</text>
        <dbReference type="Rhea" id="RHEA:14433"/>
        <dbReference type="Rhea" id="RHEA-COMP:10465"/>
        <dbReference type="Rhea" id="RHEA-COMP:10468"/>
        <dbReference type="ChEBI" id="CHEBI:30616"/>
        <dbReference type="ChEBI" id="CHEBI:33019"/>
        <dbReference type="ChEBI" id="CHEBI:37563"/>
        <dbReference type="ChEBI" id="CHEBI:74896"/>
        <dbReference type="ChEBI" id="CHEBI:83071"/>
        <dbReference type="EC" id="2.7.7.72"/>
    </reaction>
</comment>
<dbReference type="NCBIfam" id="NF009814">
    <property type="entry name" value="PRK13299.1"/>
    <property type="match status" value="1"/>
</dbReference>
<evidence type="ECO:0000259" key="12">
    <source>
        <dbReference type="Pfam" id="PF01743"/>
    </source>
</evidence>
<dbReference type="SUPFAM" id="SSF81891">
    <property type="entry name" value="Poly A polymerase C-terminal region-like"/>
    <property type="match status" value="1"/>
</dbReference>
<comment type="subunit">
    <text evidence="11">Homodimer.</text>
</comment>
<feature type="binding site" evidence="11">
    <location>
        <position position="161"/>
    </location>
    <ligand>
        <name>ATP</name>
        <dbReference type="ChEBI" id="CHEBI:30616"/>
    </ligand>
</feature>
<dbReference type="Proteomes" id="UP000281813">
    <property type="component" value="Unassembled WGS sequence"/>
</dbReference>
<feature type="binding site" evidence="11">
    <location>
        <position position="155"/>
    </location>
    <ligand>
        <name>CTP</name>
        <dbReference type="ChEBI" id="CHEBI:37563"/>
    </ligand>
</feature>
<dbReference type="PANTHER" id="PTHR46173:SF1">
    <property type="entry name" value="CCA TRNA NUCLEOTIDYLTRANSFERASE 1, MITOCHONDRIAL"/>
    <property type="match status" value="1"/>
</dbReference>
<dbReference type="GO" id="GO:0160016">
    <property type="term" value="F:CCACCA tRNA nucleotidyltransferase activity"/>
    <property type="evidence" value="ECO:0007669"/>
    <property type="project" value="RHEA"/>
</dbReference>
<evidence type="ECO:0000256" key="4">
    <source>
        <dbReference type="ARBA" id="ARBA00022695"/>
    </source>
</evidence>
<feature type="binding site" evidence="11">
    <location>
        <position position="164"/>
    </location>
    <ligand>
        <name>ATP</name>
        <dbReference type="ChEBI" id="CHEBI:30616"/>
    </ligand>
</feature>
<evidence type="ECO:0000259" key="14">
    <source>
        <dbReference type="Pfam" id="PF13735"/>
    </source>
</evidence>
<evidence type="ECO:0000256" key="8">
    <source>
        <dbReference type="ARBA" id="ARBA00022840"/>
    </source>
</evidence>
<dbReference type="RefSeq" id="WP_121133103.1">
    <property type="nucleotide sequence ID" value="NZ_JBHUFK010000015.1"/>
</dbReference>
<keyword evidence="16" id="KW-1185">Reference proteome</keyword>
<gene>
    <name evidence="11" type="primary">cca</name>
    <name evidence="15" type="ORF">D8M05_14715</name>
</gene>
<comment type="cofactor">
    <cofactor evidence="1 11">
        <name>Mg(2+)</name>
        <dbReference type="ChEBI" id="CHEBI:18420"/>
    </cofactor>
</comment>
<dbReference type="InterPro" id="IPR002646">
    <property type="entry name" value="PolA_pol_head_dom"/>
</dbReference>
<evidence type="ECO:0000313" key="15">
    <source>
        <dbReference type="EMBL" id="RKQ13934.1"/>
    </source>
</evidence>
<dbReference type="Gene3D" id="3.30.460.10">
    <property type="entry name" value="Beta Polymerase, domain 2"/>
    <property type="match status" value="1"/>
</dbReference>
<keyword evidence="8 11" id="KW-0067">ATP-binding</keyword>
<comment type="caution">
    <text evidence="15">The sequence shown here is derived from an EMBL/GenBank/DDBJ whole genome shotgun (WGS) entry which is preliminary data.</text>
</comment>
<evidence type="ECO:0000256" key="7">
    <source>
        <dbReference type="ARBA" id="ARBA00022800"/>
    </source>
</evidence>
<dbReference type="Gene3D" id="1.10.3090.10">
    <property type="entry name" value="cca-adding enzyme, domain 2"/>
    <property type="match status" value="1"/>
</dbReference>
<feature type="binding site" evidence="11">
    <location>
        <position position="41"/>
    </location>
    <ligand>
        <name>Mg(2+)</name>
        <dbReference type="ChEBI" id="CHEBI:18420"/>
    </ligand>
</feature>
<dbReference type="GO" id="GO:0004810">
    <property type="term" value="F:CCA tRNA nucleotidyltransferase activity"/>
    <property type="evidence" value="ECO:0007669"/>
    <property type="project" value="UniProtKB-UniRule"/>
</dbReference>
<feature type="binding site" evidence="11">
    <location>
        <position position="161"/>
    </location>
    <ligand>
        <name>CTP</name>
        <dbReference type="ChEBI" id="CHEBI:37563"/>
    </ligand>
</feature>
<dbReference type="GO" id="GO:0000287">
    <property type="term" value="F:magnesium ion binding"/>
    <property type="evidence" value="ECO:0007669"/>
    <property type="project" value="UniProtKB-UniRule"/>
</dbReference>
<evidence type="ECO:0000256" key="9">
    <source>
        <dbReference type="ARBA" id="ARBA00022842"/>
    </source>
</evidence>
<keyword evidence="6 11" id="KW-0547">Nucleotide-binding</keyword>
<evidence type="ECO:0000256" key="10">
    <source>
        <dbReference type="ARBA" id="ARBA00022884"/>
    </source>
</evidence>
<organism evidence="15 16">
    <name type="scientific">Oceanobacillus bengalensis</name>
    <dbReference type="NCBI Taxonomy" id="1435466"/>
    <lineage>
        <taxon>Bacteria</taxon>
        <taxon>Bacillati</taxon>
        <taxon>Bacillota</taxon>
        <taxon>Bacilli</taxon>
        <taxon>Bacillales</taxon>
        <taxon>Bacillaceae</taxon>
        <taxon>Oceanobacillus</taxon>
    </lineage>
</organism>
<keyword evidence="5 11" id="KW-0479">Metal-binding</keyword>
<dbReference type="InterPro" id="IPR032828">
    <property type="entry name" value="PolyA_RNA-bd"/>
</dbReference>
<dbReference type="AlphaFoldDB" id="A0A494YW50"/>
<evidence type="ECO:0000256" key="11">
    <source>
        <dbReference type="HAMAP-Rule" id="MF_01263"/>
    </source>
</evidence>
<name>A0A494YW50_9BACI</name>
<evidence type="ECO:0000256" key="2">
    <source>
        <dbReference type="ARBA" id="ARBA00022679"/>
    </source>
</evidence>
<sequence length="399" mass="46125">MLIEPFLKALPILETIEEHNHQAFFVGGCVRDFLLGRTIGDVDITTSARPEMIQKYFPKVIPVGIEHGTVIVRNEDISYEVTTFRIDGDYSDKRHPDSVMFIDKIDKDLERRDFTINALAMTKDGEIIDLFDGRGDLNQKVIRTVGDGYERFKEDSLRIIRALRFSSQLGFMIHEDTLKDMKLVMQDIGSLAVERISNEFAKLFAGKYVETGISYLRTTGIYKYLPIFSEHPDMMKHIPNKITPLLSFGEVIALFHLLEPNISVKNWVKAWKCSNQIKKEAVALIQAYDYYVNNGINNWLVYSLEESYYNGFVRIVNVLQNKIVTYDDLIKVRNKLPIQSRNELDINGNDLIHMFPDNRKGPWLHKMLSAIEKEVVFDGLKNKKSEIKDWIKCHPPETN</sequence>
<evidence type="ECO:0000256" key="5">
    <source>
        <dbReference type="ARBA" id="ARBA00022723"/>
    </source>
</evidence>
<feature type="binding site" evidence="11">
    <location>
        <position position="164"/>
    </location>
    <ligand>
        <name>CTP</name>
        <dbReference type="ChEBI" id="CHEBI:37563"/>
    </ligand>
</feature>
<keyword evidence="10 11" id="KW-0694">RNA-binding</keyword>
<feature type="binding site" evidence="11">
    <location>
        <position position="31"/>
    </location>
    <ligand>
        <name>CTP</name>
        <dbReference type="ChEBI" id="CHEBI:37563"/>
    </ligand>
</feature>
<evidence type="ECO:0000256" key="6">
    <source>
        <dbReference type="ARBA" id="ARBA00022741"/>
    </source>
</evidence>
<comment type="miscellaneous">
    <text evidence="11">A single active site specifically recognizes both ATP and CTP and is responsible for their addition.</text>
</comment>
<feature type="binding site" evidence="11">
    <location>
        <position position="155"/>
    </location>
    <ligand>
        <name>ATP</name>
        <dbReference type="ChEBI" id="CHEBI:30616"/>
    </ligand>
</feature>
<evidence type="ECO:0000256" key="1">
    <source>
        <dbReference type="ARBA" id="ARBA00001946"/>
    </source>
</evidence>
<protein>
    <recommendedName>
        <fullName evidence="11">CCA-adding enzyme</fullName>
        <ecNumber evidence="11">2.7.7.72</ecNumber>
    </recommendedName>
    <alternativeName>
        <fullName evidence="11">CCA tRNA nucleotidyltransferase</fullName>
    </alternativeName>
    <alternativeName>
        <fullName evidence="11">tRNA CCA-pyrophosphorylase</fullName>
    </alternativeName>
    <alternativeName>
        <fullName evidence="11">tRNA adenylyl-/cytidylyl- transferase</fullName>
    </alternativeName>
    <alternativeName>
        <fullName evidence="11">tRNA nucleotidyltransferase</fullName>
    </alternativeName>
    <alternativeName>
        <fullName evidence="11">tRNA-NT</fullName>
    </alternativeName>
</protein>
<dbReference type="CDD" id="cd05398">
    <property type="entry name" value="NT_ClassII-CCAase"/>
    <property type="match status" value="1"/>
</dbReference>
<dbReference type="Pfam" id="PF12627">
    <property type="entry name" value="PolyA_pol_RNAbd"/>
    <property type="match status" value="1"/>
</dbReference>